<dbReference type="AlphaFoldDB" id="A0A3M0DZ49"/>
<feature type="compositionally biased region" description="Acidic residues" evidence="1">
    <location>
        <begin position="334"/>
        <end position="356"/>
    </location>
</feature>
<feature type="transmembrane region" description="Helical" evidence="2">
    <location>
        <begin position="80"/>
        <end position="113"/>
    </location>
</feature>
<keyword evidence="2" id="KW-1133">Transmembrane helix</keyword>
<dbReference type="InterPro" id="IPR055966">
    <property type="entry name" value="DUF7544"/>
</dbReference>
<evidence type="ECO:0000256" key="2">
    <source>
        <dbReference type="SAM" id="Phobius"/>
    </source>
</evidence>
<evidence type="ECO:0000256" key="1">
    <source>
        <dbReference type="SAM" id="MobiDB-lite"/>
    </source>
</evidence>
<keyword evidence="2" id="KW-0472">Membrane</keyword>
<feature type="compositionally biased region" description="Pro residues" evidence="1">
    <location>
        <begin position="367"/>
        <end position="376"/>
    </location>
</feature>
<feature type="region of interest" description="Disordered" evidence="1">
    <location>
        <begin position="50"/>
        <end position="69"/>
    </location>
</feature>
<feature type="transmembrane region" description="Helical" evidence="2">
    <location>
        <begin position="233"/>
        <end position="266"/>
    </location>
</feature>
<organism evidence="3 4">
    <name type="scientific">Haloplanus aerogenes</name>
    <dbReference type="NCBI Taxonomy" id="660522"/>
    <lineage>
        <taxon>Archaea</taxon>
        <taxon>Methanobacteriati</taxon>
        <taxon>Methanobacteriota</taxon>
        <taxon>Stenosarchaea group</taxon>
        <taxon>Halobacteria</taxon>
        <taxon>Halobacteriales</taxon>
        <taxon>Haloferacaceae</taxon>
        <taxon>Haloplanus</taxon>
    </lineage>
</organism>
<evidence type="ECO:0000313" key="3">
    <source>
        <dbReference type="EMBL" id="RMB25226.1"/>
    </source>
</evidence>
<reference evidence="3 4" key="1">
    <citation type="journal article" date="2015" name="Stand. Genomic Sci.">
        <title>Genomic Encyclopedia of Bacterial and Archaeal Type Strains, Phase III: the genomes of soil and plant-associated and newly described type strains.</title>
        <authorList>
            <person name="Whitman W.B."/>
            <person name="Woyke T."/>
            <person name="Klenk H.P."/>
            <person name="Zhou Y."/>
            <person name="Lilburn T.G."/>
            <person name="Beck B.J."/>
            <person name="De Vos P."/>
            <person name="Vandamme P."/>
            <person name="Eisen J.A."/>
            <person name="Garrity G."/>
            <person name="Hugenholtz P."/>
            <person name="Kyrpides N.C."/>
        </authorList>
    </citation>
    <scope>NUCLEOTIDE SEQUENCE [LARGE SCALE GENOMIC DNA]</scope>
    <source>
        <strain evidence="3 4">CGMCC 1.10124</strain>
    </source>
</reference>
<evidence type="ECO:0008006" key="5">
    <source>
        <dbReference type="Google" id="ProtNLM"/>
    </source>
</evidence>
<dbReference type="EMBL" id="REFS01000001">
    <property type="protein sequence ID" value="RMB25226.1"/>
    <property type="molecule type" value="Genomic_DNA"/>
</dbReference>
<keyword evidence="2" id="KW-0812">Transmembrane</keyword>
<name>A0A3M0DZ49_9EURY</name>
<evidence type="ECO:0000313" key="4">
    <source>
        <dbReference type="Proteomes" id="UP000277326"/>
    </source>
</evidence>
<gene>
    <name evidence="3" type="ORF">ATH50_0310</name>
</gene>
<feature type="transmembrane region" description="Helical" evidence="2">
    <location>
        <begin position="278"/>
        <end position="300"/>
    </location>
</feature>
<protein>
    <recommendedName>
        <fullName evidence="5">Glycerophosphoryl diester phosphodiesterase membrane domain-containing protein</fullName>
    </recommendedName>
</protein>
<feature type="transmembrane region" description="Helical" evidence="2">
    <location>
        <begin position="134"/>
        <end position="160"/>
    </location>
</feature>
<dbReference type="Pfam" id="PF24400">
    <property type="entry name" value="DUF7544"/>
    <property type="match status" value="1"/>
</dbReference>
<dbReference type="RefSeq" id="WP_199722647.1">
    <property type="nucleotide sequence ID" value="NZ_CP034145.1"/>
</dbReference>
<sequence length="376" mass="38951">MPSNWYAFAALSDARDATEDLLWPVDRGRWLRLALIALFVGIGGGAPTGGGNTNIPSGGGGGGGAPPDMPAPSMPDLGSVAAIILGIVAVIILLALVWSVVGAVMEFVLIAGLRDRDVSIRDPFREHFWPGMRLFGFRLVVGLGSLLILGIPLLAVFGLGISISPILLVLLVPLVILFGIVALVASIVLGLTTDFVVPTMLTEDRGVLDGWRRLWPTLRAEWKQTALYVVAKFVLGIAVSLAVSLVVLLAALIVAIPFALVGGALFFAASAAGVHTVGWVLVGILVALYVIVLIVVGLIVQVPALTFVRYYSLSVLGMLVPELDLVGVDRPGEDGEDGDGAATDNEDGDDGPDTGEEGVGTDTADDSPPPAGTVGV</sequence>
<dbReference type="Proteomes" id="UP000277326">
    <property type="component" value="Unassembled WGS sequence"/>
</dbReference>
<dbReference type="OrthoDB" id="137652at2157"/>
<feature type="transmembrane region" description="Helical" evidence="2">
    <location>
        <begin position="30"/>
        <end position="48"/>
    </location>
</feature>
<comment type="caution">
    <text evidence="3">The sequence shown here is derived from an EMBL/GenBank/DDBJ whole genome shotgun (WGS) entry which is preliminary data.</text>
</comment>
<feature type="region of interest" description="Disordered" evidence="1">
    <location>
        <begin position="330"/>
        <end position="376"/>
    </location>
</feature>
<accession>A0A3M0DZ49</accession>
<feature type="compositionally biased region" description="Gly residues" evidence="1">
    <location>
        <begin position="50"/>
        <end position="65"/>
    </location>
</feature>
<proteinExistence type="predicted"/>
<feature type="transmembrane region" description="Helical" evidence="2">
    <location>
        <begin position="166"/>
        <end position="191"/>
    </location>
</feature>
<dbReference type="GeneID" id="38471422"/>